<sequence length="108" mass="12408">MLPYAQQTGWRLLWYTAGGCWVWSTFPVHWTNHILHRSNLHVRAVPLLESYISCMDIICYTSHFALPCSDPMVVHTMLRKCLQYACLESGLARGGKMQGPIWGSLQIR</sequence>
<dbReference type="AlphaFoldDB" id="A0A6G1H334"/>
<keyword evidence="2" id="KW-1185">Reference proteome</keyword>
<dbReference type="EMBL" id="ML977151">
    <property type="protein sequence ID" value="KAF1987621.1"/>
    <property type="molecule type" value="Genomic_DNA"/>
</dbReference>
<evidence type="ECO:0000313" key="1">
    <source>
        <dbReference type="EMBL" id="KAF1987621.1"/>
    </source>
</evidence>
<protein>
    <submittedName>
        <fullName evidence="1">Uncharacterized protein</fullName>
    </submittedName>
</protein>
<reference evidence="1" key="1">
    <citation type="journal article" date="2020" name="Stud. Mycol.">
        <title>101 Dothideomycetes genomes: a test case for predicting lifestyles and emergence of pathogens.</title>
        <authorList>
            <person name="Haridas S."/>
            <person name="Albert R."/>
            <person name="Binder M."/>
            <person name="Bloem J."/>
            <person name="Labutti K."/>
            <person name="Salamov A."/>
            <person name="Andreopoulos B."/>
            <person name="Baker S."/>
            <person name="Barry K."/>
            <person name="Bills G."/>
            <person name="Bluhm B."/>
            <person name="Cannon C."/>
            <person name="Castanera R."/>
            <person name="Culley D."/>
            <person name="Daum C."/>
            <person name="Ezra D."/>
            <person name="Gonzalez J."/>
            <person name="Henrissat B."/>
            <person name="Kuo A."/>
            <person name="Liang C."/>
            <person name="Lipzen A."/>
            <person name="Lutzoni F."/>
            <person name="Magnuson J."/>
            <person name="Mondo S."/>
            <person name="Nolan M."/>
            <person name="Ohm R."/>
            <person name="Pangilinan J."/>
            <person name="Park H.-J."/>
            <person name="Ramirez L."/>
            <person name="Alfaro M."/>
            <person name="Sun H."/>
            <person name="Tritt A."/>
            <person name="Yoshinaga Y."/>
            <person name="Zwiers L.-H."/>
            <person name="Turgeon B."/>
            <person name="Goodwin S."/>
            <person name="Spatafora J."/>
            <person name="Crous P."/>
            <person name="Grigoriev I."/>
        </authorList>
    </citation>
    <scope>NUCLEOTIDE SEQUENCE</scope>
    <source>
        <strain evidence="1">CBS 113979</strain>
    </source>
</reference>
<dbReference type="Proteomes" id="UP000800041">
    <property type="component" value="Unassembled WGS sequence"/>
</dbReference>
<accession>A0A6G1H334</accession>
<gene>
    <name evidence="1" type="ORF">K402DRAFT_42772</name>
</gene>
<proteinExistence type="predicted"/>
<evidence type="ECO:0000313" key="2">
    <source>
        <dbReference type="Proteomes" id="UP000800041"/>
    </source>
</evidence>
<name>A0A6G1H334_9PEZI</name>
<organism evidence="1 2">
    <name type="scientific">Aulographum hederae CBS 113979</name>
    <dbReference type="NCBI Taxonomy" id="1176131"/>
    <lineage>
        <taxon>Eukaryota</taxon>
        <taxon>Fungi</taxon>
        <taxon>Dikarya</taxon>
        <taxon>Ascomycota</taxon>
        <taxon>Pezizomycotina</taxon>
        <taxon>Dothideomycetes</taxon>
        <taxon>Pleosporomycetidae</taxon>
        <taxon>Aulographales</taxon>
        <taxon>Aulographaceae</taxon>
    </lineage>
</organism>